<dbReference type="EMBL" id="JAFJYH010000070">
    <property type="protein sequence ID" value="KAG4421155.1"/>
    <property type="molecule type" value="Genomic_DNA"/>
</dbReference>
<feature type="region of interest" description="Disordered" evidence="8">
    <location>
        <begin position="91"/>
        <end position="110"/>
    </location>
</feature>
<evidence type="ECO:0008006" key="11">
    <source>
        <dbReference type="Google" id="ProtNLM"/>
    </source>
</evidence>
<evidence type="ECO:0000313" key="9">
    <source>
        <dbReference type="EMBL" id="KAG4421155.1"/>
    </source>
</evidence>
<evidence type="ECO:0000256" key="5">
    <source>
        <dbReference type="ARBA" id="ARBA00023010"/>
    </source>
</evidence>
<feature type="compositionally biased region" description="Polar residues" evidence="8">
    <location>
        <begin position="31"/>
        <end position="43"/>
    </location>
</feature>
<dbReference type="AlphaFoldDB" id="A0A8H7TGD0"/>
<evidence type="ECO:0000256" key="7">
    <source>
        <dbReference type="ARBA" id="ARBA00023242"/>
    </source>
</evidence>
<comment type="caution">
    <text evidence="9">The sequence shown here is derived from an EMBL/GenBank/DDBJ whole genome shotgun (WGS) entry which is preliminary data.</text>
</comment>
<feature type="region of interest" description="Disordered" evidence="8">
    <location>
        <begin position="1"/>
        <end position="55"/>
    </location>
</feature>
<keyword evidence="2" id="KW-0813">Transport</keyword>
<protein>
    <recommendedName>
        <fullName evidence="11">Nuclear pore complex protein An-Nup82</fullName>
    </recommendedName>
</protein>
<keyword evidence="4" id="KW-0653">Protein transport</keyword>
<dbReference type="GO" id="GO:0006606">
    <property type="term" value="P:protein import into nucleus"/>
    <property type="evidence" value="ECO:0007669"/>
    <property type="project" value="TreeGrafter"/>
</dbReference>
<accession>A0A8H7TGD0</accession>
<dbReference type="GO" id="GO:0006406">
    <property type="term" value="P:mRNA export from nucleus"/>
    <property type="evidence" value="ECO:0007669"/>
    <property type="project" value="TreeGrafter"/>
</dbReference>
<keyword evidence="10" id="KW-1185">Reference proteome</keyword>
<evidence type="ECO:0000256" key="8">
    <source>
        <dbReference type="SAM" id="MobiDB-lite"/>
    </source>
</evidence>
<keyword evidence="7" id="KW-0539">Nucleus</keyword>
<dbReference type="InterPro" id="IPR036322">
    <property type="entry name" value="WD40_repeat_dom_sf"/>
</dbReference>
<evidence type="ECO:0000256" key="4">
    <source>
        <dbReference type="ARBA" id="ARBA00022927"/>
    </source>
</evidence>
<feature type="compositionally biased region" description="Basic and acidic residues" evidence="8">
    <location>
        <begin position="91"/>
        <end position="105"/>
    </location>
</feature>
<dbReference type="OrthoDB" id="341482at2759"/>
<dbReference type="InterPro" id="IPR037700">
    <property type="entry name" value="NUP88/NUP82"/>
</dbReference>
<evidence type="ECO:0000256" key="3">
    <source>
        <dbReference type="ARBA" id="ARBA00022816"/>
    </source>
</evidence>
<proteinExistence type="predicted"/>
<evidence type="ECO:0000313" key="10">
    <source>
        <dbReference type="Proteomes" id="UP000664132"/>
    </source>
</evidence>
<name>A0A8H7TGD0_9HELO</name>
<dbReference type="PANTHER" id="PTHR13257">
    <property type="entry name" value="NUCLEOPORIN NUP84-RELATED"/>
    <property type="match status" value="1"/>
</dbReference>
<comment type="subcellular location">
    <subcellularLocation>
        <location evidence="1">Nucleus</location>
        <location evidence="1">Nuclear pore complex</location>
    </subcellularLocation>
</comment>
<dbReference type="SUPFAM" id="SSF50978">
    <property type="entry name" value="WD40 repeat-like"/>
    <property type="match status" value="1"/>
</dbReference>
<keyword evidence="3" id="KW-0509">mRNA transport</keyword>
<evidence type="ECO:0000256" key="1">
    <source>
        <dbReference type="ARBA" id="ARBA00004567"/>
    </source>
</evidence>
<reference evidence="9" key="1">
    <citation type="submission" date="2021-02" db="EMBL/GenBank/DDBJ databases">
        <title>Genome sequence Cadophora malorum strain M34.</title>
        <authorList>
            <person name="Stefanovic E."/>
            <person name="Vu D."/>
            <person name="Scully C."/>
            <person name="Dijksterhuis J."/>
            <person name="Roader J."/>
            <person name="Houbraken J."/>
        </authorList>
    </citation>
    <scope>NUCLEOTIDE SEQUENCE</scope>
    <source>
        <strain evidence="9">M34</strain>
    </source>
</reference>
<evidence type="ECO:0000256" key="6">
    <source>
        <dbReference type="ARBA" id="ARBA00023132"/>
    </source>
</evidence>
<sequence length="886" mass="98064">MQKQTIAEYTPAWLQKPSPGHSVFTPAPAKPTSNFLSQSNGIDSASKRAAKPGPRRTIARRGTEVFIAVGKEIRWADLVYLKQGWEYKEAKKAASRKGGDDRGFRESSQYEADHAQGYRTIKTQVADDIRQLVISPNGNYLAILTTHTVHIAILPEPALLTAADTSPMKLKSYTLGPTTHVTSQAGVASALWHPLGVNGTCLVTVTVDAIVRVWELSTADRWSFDRPTLAIDLKKLADGTSVDEDFGASVSGNKSFSPDSVEMDVASACFAGRGSGGWSPMTLWVAMREGDVYALCPLLPEKWSPPSALIPSLSVSIVAKLATMEDDPSIPAKVKALGQQQLAWMKEIDDQDPVHIDAPPGEPPAEVFSRPSKPGKIPKLQGPFDLELAPEESERELDSLLSDIYIVGAKIDDEQLMYGEDVDILSDEVDKEGASFGIICLLTSSGRLSICLDLDGVEAQWLPKSKSKSQRLLEETFESPSLLTFELLDTSRESEVNEKDWPVFSHDVTSRYSFYITNTSSINFVSLHPWVFRLDGDLNEATHGAEFRIDLMARADNSMRQRIYTQSPIERSSPLAASTLLLDPDLGHMLLSATPHGPLALTFEMAKEAVVDFRQSRSRSPTYESEPDRPLILCEPRPVYEPSHTLDESSALPAFIEKIGQSKYKRLLKEEVRLSPATLQILAEAHKVLSEETHRIGIAAAELFRRCQRLQVELKSQIKKANDVASRVDAITGNDVEDGPTVSVDESITKRIEAAETRQIELTDRIERLRRKATKGTTRELSDKEKAWFGEVKMVESKIDGRGETDDSGRRKAKEPWARYEEIKHLHEDLLDQIESKTSNDVPSTPNIKVSSGIRKGKMAEIMALLDRESALVEGAKSRLEQLRLS</sequence>
<dbReference type="GO" id="GO:0005643">
    <property type="term" value="C:nuclear pore"/>
    <property type="evidence" value="ECO:0007669"/>
    <property type="project" value="UniProtKB-SubCell"/>
</dbReference>
<organism evidence="9 10">
    <name type="scientific">Cadophora malorum</name>
    <dbReference type="NCBI Taxonomy" id="108018"/>
    <lineage>
        <taxon>Eukaryota</taxon>
        <taxon>Fungi</taxon>
        <taxon>Dikarya</taxon>
        <taxon>Ascomycota</taxon>
        <taxon>Pezizomycotina</taxon>
        <taxon>Leotiomycetes</taxon>
        <taxon>Helotiales</taxon>
        <taxon>Ploettnerulaceae</taxon>
        <taxon>Cadophora</taxon>
    </lineage>
</organism>
<dbReference type="PANTHER" id="PTHR13257:SF0">
    <property type="entry name" value="NUCLEAR PORE COMPLEX PROTEIN NUP88"/>
    <property type="match status" value="1"/>
</dbReference>
<evidence type="ECO:0000256" key="2">
    <source>
        <dbReference type="ARBA" id="ARBA00022448"/>
    </source>
</evidence>
<keyword evidence="6" id="KW-0906">Nuclear pore complex</keyword>
<dbReference type="Proteomes" id="UP000664132">
    <property type="component" value="Unassembled WGS sequence"/>
</dbReference>
<keyword evidence="5" id="KW-0811">Translocation</keyword>
<dbReference type="GO" id="GO:0000056">
    <property type="term" value="P:ribosomal small subunit export from nucleus"/>
    <property type="evidence" value="ECO:0007669"/>
    <property type="project" value="InterPro"/>
</dbReference>
<dbReference type="GO" id="GO:0017056">
    <property type="term" value="F:structural constituent of nuclear pore"/>
    <property type="evidence" value="ECO:0007669"/>
    <property type="project" value="InterPro"/>
</dbReference>
<gene>
    <name evidence="9" type="ORF">IFR04_005675</name>
</gene>
<dbReference type="GO" id="GO:0000055">
    <property type="term" value="P:ribosomal large subunit export from nucleus"/>
    <property type="evidence" value="ECO:0007669"/>
    <property type="project" value="InterPro"/>
</dbReference>